<dbReference type="EMBL" id="CP044623">
    <property type="protein sequence ID" value="QRD93482.1"/>
    <property type="molecule type" value="Genomic_DNA"/>
</dbReference>
<reference evidence="3" key="1">
    <citation type="journal article" date="2021" name="G3 (Bethesda)">
        <title>Chromosome assembled and annotated genome sequence of Aspergillus flavus NRRL 3357.</title>
        <authorList>
            <person name="Skerker J.M."/>
            <person name="Pianalto K.M."/>
            <person name="Mondo S.J."/>
            <person name="Yang K."/>
            <person name="Arkin A.P."/>
            <person name="Keller N.P."/>
            <person name="Grigoriev I.V."/>
            <person name="Louise Glass N.L."/>
        </authorList>
    </citation>
    <scope>NUCLEOTIDE SEQUENCE [LARGE SCALE GENOMIC DNA]</scope>
    <source>
        <strain evidence="3">ATCC 200026 / FGSC A1120 / IAM 13836 / NRRL 3357 / JCM 12722 / SRRC 167</strain>
    </source>
</reference>
<gene>
    <name evidence="2" type="ORF">F9C07_2285717</name>
</gene>
<dbReference type="Proteomes" id="UP000596276">
    <property type="component" value="Chromosome 6"/>
</dbReference>
<dbReference type="VEuPathDB" id="FungiDB:F9C07_2285717"/>
<organism evidence="2 3">
    <name type="scientific">Aspergillus flavus (strain ATCC 200026 / FGSC A1120 / IAM 13836 / NRRL 3357 / JCM 12722 / SRRC 167)</name>
    <dbReference type="NCBI Taxonomy" id="332952"/>
    <lineage>
        <taxon>Eukaryota</taxon>
        <taxon>Fungi</taxon>
        <taxon>Dikarya</taxon>
        <taxon>Ascomycota</taxon>
        <taxon>Pezizomycotina</taxon>
        <taxon>Eurotiomycetes</taxon>
        <taxon>Eurotiomycetidae</taxon>
        <taxon>Eurotiales</taxon>
        <taxon>Aspergillaceae</taxon>
        <taxon>Aspergillus</taxon>
        <taxon>Aspergillus subgen. Circumdati</taxon>
    </lineage>
</organism>
<sequence length="718" mass="81237">MIHFFFSFFGDTVRFHWAPYICQISTSLSLINLTHQLSRVIYIWWFLATPALTFRYGERSSLESLGKKNQLPFFQVIRANLGAAYNKIGKFDQILALTQYSINGALQAQYDYAVSKGFGEPTDVALGSKYGKQGFYDSVFGATRVRIDYSSGNRTSCTFRMLLRQSTMKVYASPDNDDESVTSFSLKNFTIACPIDLALVEIDDESPDYQRVRTLMGHVPGDYSIRQLFLDFNTAQTNHPDIGDSDFGVWTNDDWILKDMDVPTPPRGAQPTENYWRPDGWELGKSRVLDAEVLENVQMLFQKSIDTKLKEANAGQIGFTAVLNSGAQDPTFKPTALRFQTYPWSDATGPVDPGFEGTGRLNYLLYLEMTDSKPLPGGDDEYLNVTGNWTDGTDPSQEGIAEFASYVLARQRFLDEWFLPRLSKINRMMSASMTVTSHHWQVSGFDQMYYHWVYFIASFLIGDNVKGYDQPEDADRNFSLSFHESIPSTILDFQISSGHSLTPLDGRALCWYAYKRPTAWDDRRGNCDFVATCTNCSRFSIMPGTNDMALEGFTELYYGYHGEYTAFYKPVVIDRHDKVIISWKIEFTLKDVTDGGLAISVGDPTVKSDWKKQELRYDSYAAEISQRISDAKENLENLVHELKNGLQGEDKFFFPSKGRFFFKDALFGHKGDLVVKCSYNGDETGDPNPGAGSERDRSDAVSFAPLSSISFDHKDGRP</sequence>
<protein>
    <submittedName>
        <fullName evidence="2">Uncharacterized protein</fullName>
    </submittedName>
</protein>
<keyword evidence="3" id="KW-1185">Reference proteome</keyword>
<dbReference type="VEuPathDB" id="FungiDB:AFLA_008443"/>
<evidence type="ECO:0000256" key="1">
    <source>
        <dbReference type="SAM" id="MobiDB-lite"/>
    </source>
</evidence>
<feature type="region of interest" description="Disordered" evidence="1">
    <location>
        <begin position="682"/>
        <end position="718"/>
    </location>
</feature>
<proteinExistence type="predicted"/>
<dbReference type="AlphaFoldDB" id="A0A7U2N0S9"/>
<evidence type="ECO:0000313" key="3">
    <source>
        <dbReference type="Proteomes" id="UP000596276"/>
    </source>
</evidence>
<evidence type="ECO:0000313" key="2">
    <source>
        <dbReference type="EMBL" id="QRD93482.1"/>
    </source>
</evidence>
<name>A0A7U2N0S9_ASPFN</name>
<accession>A0A7U2N0S9</accession>